<dbReference type="PANTHER" id="PTHR22642:SF21">
    <property type="entry name" value="PERIPLASMIC PROTEIN"/>
    <property type="match status" value="1"/>
</dbReference>
<reference evidence="3" key="5">
    <citation type="submission" date="2015-06" db="UniProtKB">
        <authorList>
            <consortium name="EnsemblFungi"/>
        </authorList>
    </citation>
    <scope>IDENTIFICATION</scope>
    <source>
        <strain evidence="3">ATCC 64411</strain>
    </source>
</reference>
<feature type="domain" description="Amidohydrolase 3" evidence="1">
    <location>
        <begin position="26"/>
        <end position="182"/>
    </location>
</feature>
<name>A0A0C4EAU4_MAGP6</name>
<dbReference type="EMBL" id="ADBL01002498">
    <property type="status" value="NOT_ANNOTATED_CDS"/>
    <property type="molecule type" value="Genomic_DNA"/>
</dbReference>
<dbReference type="InterPro" id="IPR032466">
    <property type="entry name" value="Metal_Hydrolase"/>
</dbReference>
<sequence>MVRTGGVGEFISVDSASGGPLRLRWVIAHVPFITREYLGRLKALGGGVNLSGWNYLAGRGPRAGPPFRDVAESGVRAGFGADGMNIAPMNPWVHAYYATTGRNALGELVNEGQQVDRAQVLRWYTRDNQWFLGGPDEALLGAVEVGRLGDLIVLNDDYFSVSDEDLKKIRSVLTVVGGVVVHDAGVLG</sequence>
<dbReference type="Pfam" id="PF07969">
    <property type="entry name" value="Amidohydro_3"/>
    <property type="match status" value="1"/>
</dbReference>
<reference evidence="4" key="1">
    <citation type="submission" date="2010-05" db="EMBL/GenBank/DDBJ databases">
        <title>The genome sequence of Magnaporthe poae strain ATCC 64411.</title>
        <authorList>
            <person name="Ma L.-J."/>
            <person name="Dead R."/>
            <person name="Young S."/>
            <person name="Zeng Q."/>
            <person name="Koehrsen M."/>
            <person name="Alvarado L."/>
            <person name="Berlin A."/>
            <person name="Chapman S.B."/>
            <person name="Chen Z."/>
            <person name="Freedman E."/>
            <person name="Gellesch M."/>
            <person name="Goldberg J."/>
            <person name="Griggs A."/>
            <person name="Gujja S."/>
            <person name="Heilman E.R."/>
            <person name="Heiman D."/>
            <person name="Hepburn T."/>
            <person name="Howarth C."/>
            <person name="Jen D."/>
            <person name="Larson L."/>
            <person name="Mehta T."/>
            <person name="Neiman D."/>
            <person name="Pearson M."/>
            <person name="Roberts A."/>
            <person name="Saif S."/>
            <person name="Shea T."/>
            <person name="Shenoy N."/>
            <person name="Sisk P."/>
            <person name="Stolte C."/>
            <person name="Sykes S."/>
            <person name="Walk T."/>
            <person name="White J."/>
            <person name="Yandava C."/>
            <person name="Haas B."/>
            <person name="Nusbaum C."/>
            <person name="Birren B."/>
        </authorList>
    </citation>
    <scope>NUCLEOTIDE SEQUENCE [LARGE SCALE GENOMIC DNA]</scope>
    <source>
        <strain evidence="4">ATCC 64411 / 73-15</strain>
    </source>
</reference>
<reference evidence="3" key="4">
    <citation type="journal article" date="2015" name="G3 (Bethesda)">
        <title>Genome sequences of three phytopathogenic species of the Magnaporthaceae family of fungi.</title>
        <authorList>
            <person name="Okagaki L.H."/>
            <person name="Nunes C.C."/>
            <person name="Sailsbery J."/>
            <person name="Clay B."/>
            <person name="Brown D."/>
            <person name="John T."/>
            <person name="Oh Y."/>
            <person name="Young N."/>
            <person name="Fitzgerald M."/>
            <person name="Haas B.J."/>
            <person name="Zeng Q."/>
            <person name="Young S."/>
            <person name="Adiconis X."/>
            <person name="Fan L."/>
            <person name="Levin J.Z."/>
            <person name="Mitchell T.K."/>
            <person name="Okubara P.A."/>
            <person name="Farman M.L."/>
            <person name="Kohn L.M."/>
            <person name="Birren B."/>
            <person name="Ma L.-J."/>
            <person name="Dean R.A."/>
        </authorList>
    </citation>
    <scope>NUCLEOTIDE SEQUENCE</scope>
    <source>
        <strain evidence="3">ATCC 64411 / 73-15</strain>
    </source>
</reference>
<accession>A0A0C4EAU4</accession>
<evidence type="ECO:0000259" key="1">
    <source>
        <dbReference type="Pfam" id="PF07969"/>
    </source>
</evidence>
<dbReference type="SUPFAM" id="SSF51338">
    <property type="entry name" value="Composite domain of metallo-dependent hydrolases"/>
    <property type="match status" value="1"/>
</dbReference>
<reference evidence="2" key="2">
    <citation type="submission" date="2010-05" db="EMBL/GenBank/DDBJ databases">
        <title>The Genome Sequence of Magnaporthe poae strain ATCC 64411.</title>
        <authorList>
            <consortium name="The Broad Institute Genome Sequencing Platform"/>
            <consortium name="Broad Institute Genome Sequencing Center for Infectious Disease"/>
            <person name="Ma L.-J."/>
            <person name="Dead R."/>
            <person name="Young S."/>
            <person name="Zeng Q."/>
            <person name="Koehrsen M."/>
            <person name="Alvarado L."/>
            <person name="Berlin A."/>
            <person name="Chapman S.B."/>
            <person name="Chen Z."/>
            <person name="Freedman E."/>
            <person name="Gellesch M."/>
            <person name="Goldberg J."/>
            <person name="Griggs A."/>
            <person name="Gujja S."/>
            <person name="Heilman E.R."/>
            <person name="Heiman D."/>
            <person name="Hepburn T."/>
            <person name="Howarth C."/>
            <person name="Jen D."/>
            <person name="Larson L."/>
            <person name="Mehta T."/>
            <person name="Neiman D."/>
            <person name="Pearson M."/>
            <person name="Roberts A."/>
            <person name="Saif S."/>
            <person name="Shea T."/>
            <person name="Shenoy N."/>
            <person name="Sisk P."/>
            <person name="Stolte C."/>
            <person name="Sykes S."/>
            <person name="Walk T."/>
            <person name="White J."/>
            <person name="Yandava C."/>
            <person name="Haas B."/>
            <person name="Nusbaum C."/>
            <person name="Birren B."/>
        </authorList>
    </citation>
    <scope>NUCLEOTIDE SEQUENCE</scope>
    <source>
        <strain evidence="2">ATCC 64411</strain>
    </source>
</reference>
<dbReference type="VEuPathDB" id="FungiDB:MAPG_09775"/>
<evidence type="ECO:0000313" key="4">
    <source>
        <dbReference type="Proteomes" id="UP000011715"/>
    </source>
</evidence>
<dbReference type="GO" id="GO:0016810">
    <property type="term" value="F:hydrolase activity, acting on carbon-nitrogen (but not peptide) bonds"/>
    <property type="evidence" value="ECO:0007669"/>
    <property type="project" value="InterPro"/>
</dbReference>
<dbReference type="PANTHER" id="PTHR22642">
    <property type="entry name" value="IMIDAZOLONEPROPIONASE"/>
    <property type="match status" value="1"/>
</dbReference>
<organism evidence="3 4">
    <name type="scientific">Magnaporthiopsis poae (strain ATCC 64411 / 73-15)</name>
    <name type="common">Kentucky bluegrass fungus</name>
    <name type="synonym">Magnaporthe poae</name>
    <dbReference type="NCBI Taxonomy" id="644358"/>
    <lineage>
        <taxon>Eukaryota</taxon>
        <taxon>Fungi</taxon>
        <taxon>Dikarya</taxon>
        <taxon>Ascomycota</taxon>
        <taxon>Pezizomycotina</taxon>
        <taxon>Sordariomycetes</taxon>
        <taxon>Sordariomycetidae</taxon>
        <taxon>Magnaporthales</taxon>
        <taxon>Magnaporthaceae</taxon>
        <taxon>Magnaporthiopsis</taxon>
    </lineage>
</organism>
<proteinExistence type="predicted"/>
<dbReference type="OrthoDB" id="194468at2759"/>
<dbReference type="InterPro" id="IPR011059">
    <property type="entry name" value="Metal-dep_hydrolase_composite"/>
</dbReference>
<evidence type="ECO:0000313" key="3">
    <source>
        <dbReference type="EnsemblFungi" id="MAPG_09775T0"/>
    </source>
</evidence>
<dbReference type="AlphaFoldDB" id="A0A0C4EAU4"/>
<dbReference type="eggNOG" id="ENOG502RS8Z">
    <property type="taxonomic scope" value="Eukaryota"/>
</dbReference>
<dbReference type="EMBL" id="GL876976">
    <property type="protein sequence ID" value="KLU91254.1"/>
    <property type="molecule type" value="Genomic_DNA"/>
</dbReference>
<evidence type="ECO:0000313" key="2">
    <source>
        <dbReference type="EMBL" id="KLU91254.1"/>
    </source>
</evidence>
<dbReference type="Proteomes" id="UP000011715">
    <property type="component" value="Unassembled WGS sequence"/>
</dbReference>
<protein>
    <recommendedName>
        <fullName evidence="1">Amidohydrolase 3 domain-containing protein</fullName>
    </recommendedName>
</protein>
<dbReference type="STRING" id="644358.A0A0C4EAU4"/>
<dbReference type="InterPro" id="IPR013108">
    <property type="entry name" value="Amidohydro_3"/>
</dbReference>
<keyword evidence="4" id="KW-1185">Reference proteome</keyword>
<dbReference type="Gene3D" id="2.30.40.10">
    <property type="entry name" value="Urease, subunit C, domain 1"/>
    <property type="match status" value="1"/>
</dbReference>
<dbReference type="Gene3D" id="3.20.20.140">
    <property type="entry name" value="Metal-dependent hydrolases"/>
    <property type="match status" value="1"/>
</dbReference>
<gene>
    <name evidence="2" type="ORF">MAPG_09775</name>
</gene>
<dbReference type="EnsemblFungi" id="MAPG_09775T0">
    <property type="protein sequence ID" value="MAPG_09775T0"/>
    <property type="gene ID" value="MAPG_09775"/>
</dbReference>
<reference evidence="2" key="3">
    <citation type="submission" date="2011-03" db="EMBL/GenBank/DDBJ databases">
        <title>Annotation of Magnaporthe poae ATCC 64411.</title>
        <authorList>
            <person name="Ma L.-J."/>
            <person name="Dead R."/>
            <person name="Young S.K."/>
            <person name="Zeng Q."/>
            <person name="Gargeya S."/>
            <person name="Fitzgerald M."/>
            <person name="Haas B."/>
            <person name="Abouelleil A."/>
            <person name="Alvarado L."/>
            <person name="Arachchi H.M."/>
            <person name="Berlin A."/>
            <person name="Brown A."/>
            <person name="Chapman S.B."/>
            <person name="Chen Z."/>
            <person name="Dunbar C."/>
            <person name="Freedman E."/>
            <person name="Gearin G."/>
            <person name="Gellesch M."/>
            <person name="Goldberg J."/>
            <person name="Griggs A."/>
            <person name="Gujja S."/>
            <person name="Heiman D."/>
            <person name="Howarth C."/>
            <person name="Larson L."/>
            <person name="Lui A."/>
            <person name="MacDonald P.J.P."/>
            <person name="Mehta T."/>
            <person name="Montmayeur A."/>
            <person name="Murphy C."/>
            <person name="Neiman D."/>
            <person name="Pearson M."/>
            <person name="Priest M."/>
            <person name="Roberts A."/>
            <person name="Saif S."/>
            <person name="Shea T."/>
            <person name="Shenoy N."/>
            <person name="Sisk P."/>
            <person name="Stolte C."/>
            <person name="Sykes S."/>
            <person name="Yandava C."/>
            <person name="Wortman J."/>
            <person name="Nusbaum C."/>
            <person name="Birren B."/>
        </authorList>
    </citation>
    <scope>NUCLEOTIDE SEQUENCE</scope>
    <source>
        <strain evidence="2">ATCC 64411</strain>
    </source>
</reference>
<dbReference type="SUPFAM" id="SSF51556">
    <property type="entry name" value="Metallo-dependent hydrolases"/>
    <property type="match status" value="1"/>
</dbReference>